<organism evidence="2">
    <name type="scientific">Cacopsylla melanoneura</name>
    <dbReference type="NCBI Taxonomy" id="428564"/>
    <lineage>
        <taxon>Eukaryota</taxon>
        <taxon>Metazoa</taxon>
        <taxon>Ecdysozoa</taxon>
        <taxon>Arthropoda</taxon>
        <taxon>Hexapoda</taxon>
        <taxon>Insecta</taxon>
        <taxon>Pterygota</taxon>
        <taxon>Neoptera</taxon>
        <taxon>Paraneoptera</taxon>
        <taxon>Hemiptera</taxon>
        <taxon>Sternorrhyncha</taxon>
        <taxon>Psylloidea</taxon>
        <taxon>Psyllidae</taxon>
        <taxon>Psyllinae</taxon>
        <taxon>Cacopsylla</taxon>
    </lineage>
</organism>
<dbReference type="AlphaFoldDB" id="A0A8D9A467"/>
<dbReference type="EMBL" id="HBUF01549895">
    <property type="protein sequence ID" value="CAG6758574.1"/>
    <property type="molecule type" value="Transcribed_RNA"/>
</dbReference>
<accession>A0A8D9A467</accession>
<feature type="region of interest" description="Disordered" evidence="1">
    <location>
        <begin position="1"/>
        <end position="27"/>
    </location>
</feature>
<feature type="compositionally biased region" description="Polar residues" evidence="1">
    <location>
        <begin position="1"/>
        <end position="18"/>
    </location>
</feature>
<evidence type="ECO:0000256" key="1">
    <source>
        <dbReference type="SAM" id="MobiDB-lite"/>
    </source>
</evidence>
<protein>
    <submittedName>
        <fullName evidence="2">Uncharacterized protein</fullName>
    </submittedName>
</protein>
<reference evidence="2" key="1">
    <citation type="submission" date="2021-05" db="EMBL/GenBank/DDBJ databases">
        <authorList>
            <person name="Alioto T."/>
            <person name="Alioto T."/>
            <person name="Gomez Garrido J."/>
        </authorList>
    </citation>
    <scope>NUCLEOTIDE SEQUENCE</scope>
</reference>
<proteinExistence type="predicted"/>
<evidence type="ECO:0000313" key="2">
    <source>
        <dbReference type="EMBL" id="CAG6758574.1"/>
    </source>
</evidence>
<name>A0A8D9A467_9HEMI</name>
<sequence length="267" mass="29905">MDSDVTTLSQQSDSGGNTQEDDSVPCPHCNKRYKKRGLTRHIRCAHPNDATSSQILSQVQNDSQASQNILDQIRMRTPLDPPGQPNRFTDEISTLKRNVPILKRIPKGARNVTAEKLSTRILRCINSNSVDAWKKLLLFSYECLRVPEKQGSRSLTNLVKDNVSSQMLPDVKKKRKKELTLEQRVEKKIEDFDTKGALRIITSNDTVAPVNDENYEKLIAMHPSPSRDIELPLPPNDTSIYLQATEKMVLNAILSFPNGSSAGIDGI</sequence>